<evidence type="ECO:0000256" key="2">
    <source>
        <dbReference type="ARBA" id="ARBA00022803"/>
    </source>
</evidence>
<dbReference type="PANTHER" id="PTHR16193">
    <property type="entry name" value="TETRATRICOPEPTIDE REPEAT PROTEIN 27"/>
    <property type="match status" value="1"/>
</dbReference>
<organism evidence="4 5">
    <name type="scientific">Saprolegnia parasitica (strain CBS 223.65)</name>
    <dbReference type="NCBI Taxonomy" id="695850"/>
    <lineage>
        <taxon>Eukaryota</taxon>
        <taxon>Sar</taxon>
        <taxon>Stramenopiles</taxon>
        <taxon>Oomycota</taxon>
        <taxon>Saprolegniomycetes</taxon>
        <taxon>Saprolegniales</taxon>
        <taxon>Saprolegniaceae</taxon>
        <taxon>Saprolegnia</taxon>
    </lineage>
</organism>
<protein>
    <submittedName>
        <fullName evidence="4">Uncharacterized protein</fullName>
    </submittedName>
</protein>
<dbReference type="Gene3D" id="1.25.40.10">
    <property type="entry name" value="Tetratricopeptide repeat domain"/>
    <property type="match status" value="1"/>
</dbReference>
<keyword evidence="1" id="KW-0677">Repeat</keyword>
<dbReference type="EMBL" id="KK583206">
    <property type="protein sequence ID" value="KDO29375.1"/>
    <property type="molecule type" value="Genomic_DNA"/>
</dbReference>
<dbReference type="Proteomes" id="UP000030745">
    <property type="component" value="Unassembled WGS sequence"/>
</dbReference>
<dbReference type="PANTHER" id="PTHR16193:SF0">
    <property type="entry name" value="TETRATRICOPEPTIDE REPEAT PROTEIN 27"/>
    <property type="match status" value="1"/>
</dbReference>
<dbReference type="InterPro" id="IPR019734">
    <property type="entry name" value="TPR_rpt"/>
</dbReference>
<dbReference type="Pfam" id="PF13432">
    <property type="entry name" value="TPR_16"/>
    <property type="match status" value="1"/>
</dbReference>
<gene>
    <name evidence="4" type="ORF">SPRG_05911</name>
</gene>
<feature type="repeat" description="TPR" evidence="3">
    <location>
        <begin position="696"/>
        <end position="729"/>
    </location>
</feature>
<dbReference type="STRING" id="695850.A0A067CJJ9"/>
<evidence type="ECO:0000313" key="5">
    <source>
        <dbReference type="Proteomes" id="UP000030745"/>
    </source>
</evidence>
<dbReference type="InterPro" id="IPR044244">
    <property type="entry name" value="TTC27/Emw1"/>
</dbReference>
<dbReference type="RefSeq" id="XP_012199878.1">
    <property type="nucleotide sequence ID" value="XM_012344488.1"/>
</dbReference>
<dbReference type="AlphaFoldDB" id="A0A067CJJ9"/>
<name>A0A067CJJ9_SAPPC</name>
<evidence type="ECO:0000256" key="3">
    <source>
        <dbReference type="PROSITE-ProRule" id="PRU00339"/>
    </source>
</evidence>
<evidence type="ECO:0000313" key="4">
    <source>
        <dbReference type="EMBL" id="KDO29375.1"/>
    </source>
</evidence>
<reference evidence="4 5" key="1">
    <citation type="journal article" date="2013" name="PLoS Genet.">
        <title>Distinctive expansion of potential virulence genes in the genome of the oomycete fish pathogen Saprolegnia parasitica.</title>
        <authorList>
            <person name="Jiang R.H."/>
            <person name="de Bruijn I."/>
            <person name="Haas B.J."/>
            <person name="Belmonte R."/>
            <person name="Lobach L."/>
            <person name="Christie J."/>
            <person name="van den Ackerveken G."/>
            <person name="Bottin A."/>
            <person name="Bulone V."/>
            <person name="Diaz-Moreno S.M."/>
            <person name="Dumas B."/>
            <person name="Fan L."/>
            <person name="Gaulin E."/>
            <person name="Govers F."/>
            <person name="Grenville-Briggs L.J."/>
            <person name="Horner N.R."/>
            <person name="Levin J.Z."/>
            <person name="Mammella M."/>
            <person name="Meijer H.J."/>
            <person name="Morris P."/>
            <person name="Nusbaum C."/>
            <person name="Oome S."/>
            <person name="Phillips A.J."/>
            <person name="van Rooyen D."/>
            <person name="Rzeszutek E."/>
            <person name="Saraiva M."/>
            <person name="Secombes C.J."/>
            <person name="Seidl M.F."/>
            <person name="Snel B."/>
            <person name="Stassen J.H."/>
            <person name="Sykes S."/>
            <person name="Tripathy S."/>
            <person name="van den Berg H."/>
            <person name="Vega-Arreguin J.C."/>
            <person name="Wawra S."/>
            <person name="Young S.K."/>
            <person name="Zeng Q."/>
            <person name="Dieguez-Uribeondo J."/>
            <person name="Russ C."/>
            <person name="Tyler B.M."/>
            <person name="van West P."/>
        </authorList>
    </citation>
    <scope>NUCLEOTIDE SEQUENCE [LARGE SCALE GENOMIC DNA]</scope>
    <source>
        <strain evidence="4 5">CBS 223.65</strain>
    </source>
</reference>
<dbReference type="InterPro" id="IPR011990">
    <property type="entry name" value="TPR-like_helical_dom_sf"/>
</dbReference>
<accession>A0A067CJJ9</accession>
<keyword evidence="2 3" id="KW-0802">TPR repeat</keyword>
<dbReference type="GeneID" id="24128285"/>
<proteinExistence type="predicted"/>
<feature type="repeat" description="TPR" evidence="3">
    <location>
        <begin position="730"/>
        <end position="763"/>
    </location>
</feature>
<dbReference type="OrthoDB" id="1936594at2759"/>
<dbReference type="SMART" id="SM00028">
    <property type="entry name" value="TPR"/>
    <property type="match status" value="4"/>
</dbReference>
<dbReference type="OMA" id="WNIRLIC"/>
<evidence type="ECO:0000256" key="1">
    <source>
        <dbReference type="ARBA" id="ARBA00022737"/>
    </source>
</evidence>
<keyword evidence="5" id="KW-1185">Reference proteome</keyword>
<dbReference type="SUPFAM" id="SSF48452">
    <property type="entry name" value="TPR-like"/>
    <property type="match status" value="1"/>
</dbReference>
<dbReference type="KEGG" id="spar:SPRG_05911"/>
<dbReference type="Pfam" id="PF13181">
    <property type="entry name" value="TPR_8"/>
    <property type="match status" value="1"/>
</dbReference>
<sequence>MDSDSDDDFAVFGMDASAMANVVDDDSLTDAELLQKAEVAILETNATSIEPLLAQAASERTRALLDMALLLAKGQYADVLRLQPVQDLFSQLQQSDARKQASSHACTYIAQALEVRFAASDDKLSLGYTVLFAAIALLDLFVQLNYTGPAIEDEKLADLYALCHVLLPAHESQVTKIRLHTNAIVSLQVDGESPFSICEHPYFLELARCLLHYLGLQSFVNWSHPEAIDRINTFTPMDQLSRQPRTLNGFQRPISTDVMVGLRSMVSHHWWCGRALVAHQRLLITKSPSNTLWAETQLCFSFALSSFHVANCSSPYLPARAELEWGLAQHYFEVKNKGRADFSRALQTTGLQVQLSGSMGKRTKFQVKEVAQMVLLAKSRVANTQTSSEFAAATAQTTHVDFGGLSTGASEDNDDDELSAEDKLVADGEAAYRTITRDQADPDNILLEKIAFTDTIDNSNLQVVDQTILLALCLDVKNSNANDGLTREQMMPYLTRVLDNPNNWMVYSTGLLERAWLECETMRSRERAVLQMQALVDQHTTRLTITQTSLKMIQDAAPAHERMEHIYSLVFPPRYALKRDLAERYFGLGVYNSALEIFKELEMWDEIVQCHQLLDQPKRAEAMVRQRLEVAPTPFMWCSLGDITDDVAHYETSWNVSNGRFARAKRSWARKLYEQGDIPAAIAHLQDATKVQPMFTQAWFFLGSLAMRMSQWVVAFEAFTHAVQLSPDDGEAWGNIGSIHLRLKNYGQAFSAFQEALKQKRNMWQMWENFLLCAMECARYGDAMYAMHMLLDLRDKHKRPIDHEVLAWLVQAIVYPTKSTTHGEDDGTTAVDDDSVDASLVDVGSMAVLDDDDEDKIPTIAPPVSEYNYTKQLGKLLGRITSIVTNDAKVWQVYAHFQDGVGQPQKARECRLKECRALQKAGWETNVDDLVPLCKAALRLANDYLQDGSKAALYDCRMYLKTLTKKVQVTFADLPEVVEVAAMLQDIEAREAAAP</sequence>
<dbReference type="PROSITE" id="PS50005">
    <property type="entry name" value="TPR"/>
    <property type="match status" value="2"/>
</dbReference>
<dbReference type="VEuPathDB" id="FungiDB:SPRG_05911"/>